<organism evidence="2 3">
    <name type="scientific">Gryllotalpicola daejeonensis</name>
    <dbReference type="NCBI Taxonomy" id="993087"/>
    <lineage>
        <taxon>Bacteria</taxon>
        <taxon>Bacillati</taxon>
        <taxon>Actinomycetota</taxon>
        <taxon>Actinomycetes</taxon>
        <taxon>Micrococcales</taxon>
        <taxon>Microbacteriaceae</taxon>
        <taxon>Gryllotalpicola</taxon>
    </lineage>
</organism>
<dbReference type="EMBL" id="BAABBV010000001">
    <property type="protein sequence ID" value="GAA4155527.1"/>
    <property type="molecule type" value="Genomic_DNA"/>
</dbReference>
<reference evidence="2" key="1">
    <citation type="journal article" date="2014" name="Int. J. Syst. Evol. Microbiol.">
        <title>Complete genome of a new Firmicutes species belonging to the dominant human colonic microbiota ('Ruminococcus bicirculans') reveals two chromosomes and a selective capacity to utilize plant glucans.</title>
        <authorList>
            <consortium name="NISC Comparative Sequencing Program"/>
            <person name="Wegmann U."/>
            <person name="Louis P."/>
            <person name="Goesmann A."/>
            <person name="Henrissat B."/>
            <person name="Duncan S.H."/>
            <person name="Flint H.J."/>
        </authorList>
    </citation>
    <scope>NUCLEOTIDE SEQUENCE</scope>
    <source>
        <strain evidence="2">JCM 17590</strain>
    </source>
</reference>
<proteinExistence type="predicted"/>
<keyword evidence="3" id="KW-1185">Reference proteome</keyword>
<dbReference type="InterPro" id="IPR018306">
    <property type="entry name" value="Phage_T5_Orf172_DNA-bd"/>
</dbReference>
<name>A0ABP7ZER9_9MICO</name>
<sequence length="181" mass="19862">MTACAVGDCERAAAPGAPAPLCLQHLALSADWVGQEFGTEDLLPSPCPACGSRLGVRYPSGWLCAVCEWAYGTSPDGALPRPRVDVVYYIRFGDRMKIGTTSNLRQRMAKLWHEDLVALERGGRARERARHAQFARARLGTSEWFELAPELVAHTEVLRAGVDDPWSLYARWISEAVAAHG</sequence>
<comment type="caution">
    <text evidence="2">The sequence shown here is derived from an EMBL/GenBank/DDBJ whole genome shotgun (WGS) entry which is preliminary data.</text>
</comment>
<gene>
    <name evidence="2" type="ORF">GCM10022286_04590</name>
</gene>
<evidence type="ECO:0000259" key="1">
    <source>
        <dbReference type="SMART" id="SM00974"/>
    </source>
</evidence>
<evidence type="ECO:0000313" key="3">
    <source>
        <dbReference type="Proteomes" id="UP001415169"/>
    </source>
</evidence>
<dbReference type="Pfam" id="PF10544">
    <property type="entry name" value="T5orf172"/>
    <property type="match status" value="1"/>
</dbReference>
<dbReference type="SMART" id="SM00974">
    <property type="entry name" value="T5orf172"/>
    <property type="match status" value="1"/>
</dbReference>
<reference evidence="2" key="2">
    <citation type="submission" date="2023-12" db="EMBL/GenBank/DDBJ databases">
        <authorList>
            <person name="Sun Q."/>
            <person name="Inoue M."/>
        </authorList>
    </citation>
    <scope>NUCLEOTIDE SEQUENCE</scope>
    <source>
        <strain evidence="2">JCM 17590</strain>
    </source>
</reference>
<protein>
    <recommendedName>
        <fullName evidence="1">Bacteriophage T5 Orf172 DNA-binding domain-containing protein</fullName>
    </recommendedName>
</protein>
<feature type="domain" description="Bacteriophage T5 Orf172 DNA-binding" evidence="1">
    <location>
        <begin position="90"/>
        <end position="158"/>
    </location>
</feature>
<evidence type="ECO:0000313" key="2">
    <source>
        <dbReference type="EMBL" id="GAA4155527.1"/>
    </source>
</evidence>
<accession>A0ABP7ZER9</accession>
<dbReference type="Proteomes" id="UP001415169">
    <property type="component" value="Unassembled WGS sequence"/>
</dbReference>